<organism evidence="2">
    <name type="scientific">uncultured Rubrobacteraceae bacterium</name>
    <dbReference type="NCBI Taxonomy" id="349277"/>
    <lineage>
        <taxon>Bacteria</taxon>
        <taxon>Bacillati</taxon>
        <taxon>Actinomycetota</taxon>
        <taxon>Rubrobacteria</taxon>
        <taxon>Rubrobacterales</taxon>
        <taxon>Rubrobacteraceae</taxon>
        <taxon>environmental samples</taxon>
    </lineage>
</organism>
<name>A0A6J4REE0_9ACTN</name>
<feature type="compositionally biased region" description="Basic and acidic residues" evidence="1">
    <location>
        <begin position="1"/>
        <end position="21"/>
    </location>
</feature>
<dbReference type="GO" id="GO:0008662">
    <property type="term" value="F:1-phosphofructokinase activity"/>
    <property type="evidence" value="ECO:0007669"/>
    <property type="project" value="UniProtKB-EC"/>
</dbReference>
<feature type="region of interest" description="Disordered" evidence="1">
    <location>
        <begin position="1"/>
        <end position="156"/>
    </location>
</feature>
<feature type="compositionally biased region" description="Basic and acidic residues" evidence="1">
    <location>
        <begin position="138"/>
        <end position="148"/>
    </location>
</feature>
<gene>
    <name evidence="2" type="ORF">AVDCRST_MAG12-825</name>
</gene>
<sequence length="156" mass="17536">DPDRHPERRRRPDVSRAKPDARAPPQSPGKRDAGRRKGRKRGPLAAHPGRAGAGCRVRRRAQRRRYQGRPVGGGHPLRPCGDRGALPDLHGHRRSDERLADGDQRVRPRREPGRGPGVLPAPGAPDGVRDRRRLRRQRPAEHGGELSRRPRPPRPR</sequence>
<feature type="non-terminal residue" evidence="2">
    <location>
        <position position="1"/>
    </location>
</feature>
<keyword evidence="2" id="KW-0808">Transferase</keyword>
<proteinExistence type="predicted"/>
<feature type="compositionally biased region" description="Basic residues" evidence="1">
    <location>
        <begin position="33"/>
        <end position="42"/>
    </location>
</feature>
<accession>A0A6J4REE0</accession>
<feature type="compositionally biased region" description="Basic and acidic residues" evidence="1">
    <location>
        <begin position="94"/>
        <end position="113"/>
    </location>
</feature>
<feature type="compositionally biased region" description="Basic residues" evidence="1">
    <location>
        <begin position="56"/>
        <end position="67"/>
    </location>
</feature>
<evidence type="ECO:0000313" key="2">
    <source>
        <dbReference type="EMBL" id="CAA9471673.1"/>
    </source>
</evidence>
<dbReference type="EC" id="2.7.1.56" evidence="2"/>
<feature type="non-terminal residue" evidence="2">
    <location>
        <position position="156"/>
    </location>
</feature>
<dbReference type="AlphaFoldDB" id="A0A6J4REE0"/>
<evidence type="ECO:0000256" key="1">
    <source>
        <dbReference type="SAM" id="MobiDB-lite"/>
    </source>
</evidence>
<dbReference type="EMBL" id="CADCVK010000143">
    <property type="protein sequence ID" value="CAA9471673.1"/>
    <property type="molecule type" value="Genomic_DNA"/>
</dbReference>
<protein>
    <submittedName>
        <fullName evidence="2">1-phosphofructokinase</fullName>
        <ecNumber evidence="2">2.7.1.56</ecNumber>
    </submittedName>
</protein>
<reference evidence="2" key="1">
    <citation type="submission" date="2020-02" db="EMBL/GenBank/DDBJ databases">
        <authorList>
            <person name="Meier V. D."/>
        </authorList>
    </citation>
    <scope>NUCLEOTIDE SEQUENCE</scope>
    <source>
        <strain evidence="2">AVDCRST_MAG12</strain>
    </source>
</reference>
<keyword evidence="2" id="KW-0418">Kinase</keyword>